<feature type="transmembrane region" description="Helical" evidence="2">
    <location>
        <begin position="488"/>
        <end position="510"/>
    </location>
</feature>
<proteinExistence type="predicted"/>
<dbReference type="PROSITE" id="PS50878">
    <property type="entry name" value="RT_POL"/>
    <property type="match status" value="1"/>
</dbReference>
<dbReference type="OrthoDB" id="441109at2759"/>
<evidence type="ECO:0000313" key="6">
    <source>
        <dbReference type="Proteomes" id="UP000186817"/>
    </source>
</evidence>
<keyword evidence="2" id="KW-0472">Membrane</keyword>
<evidence type="ECO:0000259" key="4">
    <source>
        <dbReference type="PROSITE" id="PS50878"/>
    </source>
</evidence>
<dbReference type="PROSITE" id="PS50222">
    <property type="entry name" value="EF_HAND_2"/>
    <property type="match status" value="1"/>
</dbReference>
<organism evidence="5 6">
    <name type="scientific">Symbiodinium microadriaticum</name>
    <name type="common">Dinoflagellate</name>
    <name type="synonym">Zooxanthella microadriatica</name>
    <dbReference type="NCBI Taxonomy" id="2951"/>
    <lineage>
        <taxon>Eukaryota</taxon>
        <taxon>Sar</taxon>
        <taxon>Alveolata</taxon>
        <taxon>Dinophyceae</taxon>
        <taxon>Suessiales</taxon>
        <taxon>Symbiodiniaceae</taxon>
        <taxon>Symbiodinium</taxon>
    </lineage>
</organism>
<feature type="domain" description="EF-hand" evidence="3">
    <location>
        <begin position="3361"/>
        <end position="3378"/>
    </location>
</feature>
<dbReference type="GO" id="GO:0005509">
    <property type="term" value="F:calcium ion binding"/>
    <property type="evidence" value="ECO:0007669"/>
    <property type="project" value="InterPro"/>
</dbReference>
<comment type="caution">
    <text evidence="5">The sequence shown here is derived from an EMBL/GenBank/DDBJ whole genome shotgun (WGS) entry which is preliminary data.</text>
</comment>
<dbReference type="GO" id="GO:0016787">
    <property type="term" value="F:hydrolase activity"/>
    <property type="evidence" value="ECO:0007669"/>
    <property type="project" value="InterPro"/>
</dbReference>
<dbReference type="InterPro" id="IPR036691">
    <property type="entry name" value="Endo/exonu/phosph_ase_sf"/>
</dbReference>
<dbReference type="InterPro" id="IPR029052">
    <property type="entry name" value="Metallo-depent_PP-like"/>
</dbReference>
<dbReference type="Gene3D" id="3.40.50.150">
    <property type="entry name" value="Vaccinia Virus protein VP39"/>
    <property type="match status" value="1"/>
</dbReference>
<dbReference type="PANTHER" id="PTHR11575:SF24">
    <property type="entry name" value="5'-NUCLEOTIDASE"/>
    <property type="match status" value="1"/>
</dbReference>
<dbReference type="InterPro" id="IPR018247">
    <property type="entry name" value="EF_Hand_1_Ca_BS"/>
</dbReference>
<keyword evidence="2" id="KW-1133">Transmembrane helix</keyword>
<dbReference type="PROSITE" id="PS00018">
    <property type="entry name" value="EF_HAND_1"/>
    <property type="match status" value="1"/>
</dbReference>
<feature type="transmembrane region" description="Helical" evidence="2">
    <location>
        <begin position="362"/>
        <end position="379"/>
    </location>
</feature>
<feature type="domain" description="Reverse transcriptase" evidence="4">
    <location>
        <begin position="2724"/>
        <end position="2987"/>
    </location>
</feature>
<reference evidence="5 6" key="1">
    <citation type="submission" date="2016-02" db="EMBL/GenBank/DDBJ databases">
        <title>Genome analysis of coral dinoflagellate symbionts highlights evolutionary adaptations to a symbiotic lifestyle.</title>
        <authorList>
            <person name="Aranda M."/>
            <person name="Li Y."/>
            <person name="Liew Y.J."/>
            <person name="Baumgarten S."/>
            <person name="Simakov O."/>
            <person name="Wilson M."/>
            <person name="Piel J."/>
            <person name="Ashoor H."/>
            <person name="Bougouffa S."/>
            <person name="Bajic V.B."/>
            <person name="Ryu T."/>
            <person name="Ravasi T."/>
            <person name="Bayer T."/>
            <person name="Micklem G."/>
            <person name="Kim H."/>
            <person name="Bhak J."/>
            <person name="Lajeunesse T.C."/>
            <person name="Voolstra C.R."/>
        </authorList>
    </citation>
    <scope>NUCLEOTIDE SEQUENCE [LARGE SCALE GENOMIC DNA]</scope>
    <source>
        <strain evidence="5 6">CCMP2467</strain>
    </source>
</reference>
<feature type="transmembrane region" description="Helical" evidence="2">
    <location>
        <begin position="399"/>
        <end position="417"/>
    </location>
</feature>
<feature type="compositionally biased region" description="Basic residues" evidence="1">
    <location>
        <begin position="1918"/>
        <end position="1930"/>
    </location>
</feature>
<feature type="transmembrane region" description="Helical" evidence="2">
    <location>
        <begin position="329"/>
        <end position="350"/>
    </location>
</feature>
<dbReference type="SUPFAM" id="SSF56672">
    <property type="entry name" value="DNA/RNA polymerases"/>
    <property type="match status" value="1"/>
</dbReference>
<evidence type="ECO:0000256" key="1">
    <source>
        <dbReference type="SAM" id="MobiDB-lite"/>
    </source>
</evidence>
<evidence type="ECO:0000259" key="3">
    <source>
        <dbReference type="PROSITE" id="PS50222"/>
    </source>
</evidence>
<sequence length="3378" mass="380971">MSFQPPFEADARVGRPPGASGQFLRMLSINDVYVLDNYANLASAVLTHRKMGESLGCVVTSHLNGDFLSPCLQTALDGGTAMMQGLNYGKLDYACLGNHEFDMDKRQLETRLPLFKGLDEGGGRGAGKLVNTNGESAAGEKPDILVPMTHQLIEEDRSFALEIQKVPVILGGHEHTVFEERAGNSLIVKTGQDGASIAIVDVWWTAEGEVRSRHVLVPAAEFTPEPEAASWAKDRKDFVVKAMQATITELPSKMSTKMVRFEQSDLAGFLLEKLKRDSRRVDESFGFAELGSSCDLAECGRAAWAMSKADHVAVSAFGLMDCGRGVRGVLYGICFTLLFLWATLGYFLVYIQYLPPDPTDDYCGITAFLCLWLSVFAFVDNPGEKRTRIQRWEEFITMWVLTSGLAQVFWELPFVLWKVRYLQPIKSTKTLEVDELWAWPFWMYGSGDTRYMRQHSSSHATETMLVLSGPFELAAVAMFKARRHYKTALLISALTHWGFFWANTSVIYIAEIYDNYENVADGWAGYWVKWAGLNLQWSVLSPICTFASLWLLCGKVREETRFEMNGGDVRGRADYEAGPFSLGDLYKELAFAEAIAVVPMKGSVLQEAVKFSRTGSDQKPGFLHLDQDCSTDAVGIQRVLLLGMNSITPLVEFGTAMGVPDEAPLFRMATSSVANKLDFLCSRGFMTTYVVSLTDIQDEFNVACCIKMMTTSHHGEVEIVLLQLSNVVTESLDARQPRATGETMRFDSTAYMGKVQVGEVYMLAGAKVKTDLEGKACLVFPAIQESRATILLPTRTDAVATMVELFSGGLSGWSSGAKYLPLETAMRVDQDGFATSSCLLNDPDTVLFSGVGDQATFNVFWGDILDLRWLAGIQGKNVEVICASPPSQPFLAGSGGLKETKKAIGWWQMFLVLRLLQRRTVTLDMVQRAAYHEDLKLIMDIMLWCGYKCIWKGFVPSVQHVAADRNRFLMVFWNSADYPSAGNFFRMVKLNPQHPIASHGSLWKDIPDGTQEDLKIQAADFTKVTSRDLLPKWQKNLPGPAFDIRLVDQAKPLPLIPTNYATAIKLPWITLQQRGLYMPIMPISTHGARMLSKWEVLRCYGFHGDTILPSFEEDAFLLLGDCILPTQAMQILVSILGHRAEGPMDNDEMKRFFLTGLQELRDSWPPFDEVEIFEHEGWCKLIAKDNQAELTASGFLRHRLLGKKVQLDSLLYRRSQGQLRTLPEHSRMIYEDLKSEDEADEEETYRLFQTTGGSSWIYLKGSDTTMDIQKQVAEYLALPSDDMAMVRMSKPTRETSHWIFAGEIPTRYNVALVLVDTALPEAYWMPTRRHWQDLRNTWSPHHAAEPDIATINDVQIYTWPTLVESGDLIKLRWDGHSEAENAKDLDIFKKIEKMGTPPPTPPDDEGGESSPGGMDDDDDDPQDGEHNPAPPLPPTLPATTPFEVTVDDTPPGPGESSTGGETEDGEATKLWKRLSTRTLEQVVQDEWGLPPDTVFFLLQGRLLKQKGVPEELLDERIEEIKSQVGERGIKEAYSSFDPWSHLKAKVLQPDDDPLQTNDPWSMALQERSQWSPEATFFKTEAGTHPSTIAKITHGATGVALVTEREAEILLQNQDYMSTEELAALVVGTAFRATGKFPIQEVEIPCRNQDDRRILLKAQMINLGAKQISLFGEDSKIKVDELDGIILAAEIIRKEVPQWEEVLEGPLKYINRQIPTLEEATFASWGRKFFLQGKPTTDTKNAETCFILLRIKRDYRDATLRTMAQGIYIAPRSADNGADPSFKVVWFADRPTSELAVLANSEPQAFGLVRSKSGYGIRVKVDDFSRLKQQKWQPGWQPLADTPYHLMMNRYFEVQNLPLSCSKVEVQKFLNQISWKSLAIRQLQPRTWLVGAEQPPPNHVHLAAHGTVLISEKNGKGSSKGKAKGSGKSKGKMAPWILAGTPTTFQGQYPATASRTTSMDNDQTANDLEDRIQKRMDQLHAEQKSAHAILKEDFKSFQEAVQTQTAKQETINLKLQQGLVDITTTITSQLNQNASMIASALQQNRQEINKDIMSAQVSWEKSRTRCRTSARGPTTIAALNVQSLNAFVDDGRFCNDLYDVTIYTETAATMFVQQKATKVAYGKGRHLMCSKPAAKRTFTDNRDCNTKGQPRGAAILSALPARPMAQQWSAASWDTSRVVDSILVHQHGYIVLVAIYGFHQGLPDADLHNEELLREAVQRTMAHDCPALIVGDLNCNLQEMAVWQDMMDSGWNDAALVQQSRDGHAPQKTYKEVSRIDYVLFNKKALPAFQWLTVSAQPETDHKTLVAQFDWSVLPAMRNVFRSPVNVDHIPMDKQRLLDAYVPAAHREKLQAALCQGDPQQAWITFCQAYEATLEFLLQDDPTTSFGARFKGRGQLRFRKEKTLGPVRKARHGEFNPAGDEVTLTLRQRIRQIRRLETYISQAKRLEQMSDLDPGWSRLHSATLATWTSILRSTGFHGSFVTWWFTEVGPVFPLQPPDACYAQWICETLRDREAQWRSMCRQHRQQHISQVFQQDWRQGAAKHFKAVKPPGLPRVDSLDVFTSHHITVCRSRKKGLQRCQLRDEDMHCIKIGATWKQAKAEAKVVDVSKGVIKLRKVKGQIDNGEICQYTPMAVPKAILHEAKTYWNQFWNTKRDEQPGDAMIQDAISALPQLSEMNPDFDMNDLEWALRKLQTGKAKGMDGFSNFELKYMPNNLKPSLLQLLNLFTKTGRWPDSLTHARMALLNKTDQIGDISTTRPITILATVYRLWGKMMTKKMLAHILPHLPENLYGSVPGRSSTDMTAAIQLQMEEALLLKTELAGVSLDFSKAYNTLSRPVLECINKRLGMQLAWQPYQKFLNSLQRHFTCGGSWGPAITAEIGVPEGCPVAVVQMMVMTWMFTAAMKQKTDVDLFSYVDDWMMMTKHPEQLVCAIQQLDKLARKVGLILSLPKSHVFALQTKTARAIRGNLIHKGIKIGLAKNFQSLGVNLQTTHKLSVTLRNQRWNKAKVLLNRLQYMPWDRRRKVAILTRGIYPLIFFGVQCWPTGKDFLREVRAKSNHTIWGKQQYHLHFLAPLFSGGNYEPMLLVVMSRFRAFMRMFTQHMDQTKRVWKTSVEKKTFFKNQTKGIVGLFQNQLLELDWALQADGRCTTPDGWTFVVWEITVAQFEKRVMSSWEDKLLLQLQPKQYLTDLYSFSVTRSQYPRHKDAMLEGFMNKMRLGGLFPNQRKNKVHVQNDDCCAYCGEVDTMTHRVFSCPATEHLRSGDIWEAVRDMPTSQLFGALYPKLPLVEEYKQLLRDVQHDDLYALDATSDEHIFFTDGSAVDNELDDLRICSWAVTQECCALAKPAIIEVVWPTAPRLMAADKDGNGKVQIEELAGVLH</sequence>
<dbReference type="Gene3D" id="3.60.21.10">
    <property type="match status" value="2"/>
</dbReference>
<dbReference type="InterPro" id="IPR000477">
    <property type="entry name" value="RT_dom"/>
</dbReference>
<accession>A0A1Q9ECU5</accession>
<dbReference type="SUPFAM" id="SSF53335">
    <property type="entry name" value="S-adenosyl-L-methionine-dependent methyltransferases"/>
    <property type="match status" value="1"/>
</dbReference>
<dbReference type="GO" id="GO:0009166">
    <property type="term" value="P:nucleotide catabolic process"/>
    <property type="evidence" value="ECO:0007669"/>
    <property type="project" value="InterPro"/>
</dbReference>
<gene>
    <name evidence="5" type="ORF">AK812_SmicGene11596</name>
</gene>
<keyword evidence="6" id="KW-1185">Reference proteome</keyword>
<dbReference type="PANTHER" id="PTHR11575">
    <property type="entry name" value="5'-NUCLEOTIDASE-RELATED"/>
    <property type="match status" value="1"/>
</dbReference>
<feature type="region of interest" description="Disordered" evidence="1">
    <location>
        <begin position="1385"/>
        <end position="1467"/>
    </location>
</feature>
<dbReference type="SUPFAM" id="SSF56300">
    <property type="entry name" value="Metallo-dependent phosphatases"/>
    <property type="match status" value="1"/>
</dbReference>
<name>A0A1Q9ECU5_SYMMI</name>
<dbReference type="EMBL" id="LSRX01000190">
    <property type="protein sequence ID" value="OLQ05260.1"/>
    <property type="molecule type" value="Genomic_DNA"/>
</dbReference>
<protein>
    <submittedName>
        <fullName evidence="5">Putative 149 kDa protein</fullName>
    </submittedName>
</protein>
<dbReference type="InterPro" id="IPR029063">
    <property type="entry name" value="SAM-dependent_MTases_sf"/>
</dbReference>
<dbReference type="Gene3D" id="3.60.10.10">
    <property type="entry name" value="Endonuclease/exonuclease/phosphatase"/>
    <property type="match status" value="1"/>
</dbReference>
<dbReference type="SUPFAM" id="SSF56219">
    <property type="entry name" value="DNase I-like"/>
    <property type="match status" value="1"/>
</dbReference>
<evidence type="ECO:0000313" key="5">
    <source>
        <dbReference type="EMBL" id="OLQ05260.1"/>
    </source>
</evidence>
<dbReference type="InterPro" id="IPR002048">
    <property type="entry name" value="EF_hand_dom"/>
</dbReference>
<dbReference type="Pfam" id="PF00078">
    <property type="entry name" value="RVT_1"/>
    <property type="match status" value="1"/>
</dbReference>
<dbReference type="InterPro" id="IPR043502">
    <property type="entry name" value="DNA/RNA_pol_sf"/>
</dbReference>
<evidence type="ECO:0000256" key="2">
    <source>
        <dbReference type="SAM" id="Phobius"/>
    </source>
</evidence>
<keyword evidence="2" id="KW-0812">Transmembrane</keyword>
<dbReference type="Proteomes" id="UP000186817">
    <property type="component" value="Unassembled WGS sequence"/>
</dbReference>
<dbReference type="InterPro" id="IPR006179">
    <property type="entry name" value="5_nucleotidase/apyrase"/>
</dbReference>
<feature type="region of interest" description="Disordered" evidence="1">
    <location>
        <begin position="1911"/>
        <end position="1932"/>
    </location>
</feature>